<evidence type="ECO:0000313" key="3">
    <source>
        <dbReference type="Proteomes" id="UP000006242"/>
    </source>
</evidence>
<dbReference type="InterPro" id="IPR014867">
    <property type="entry name" value="Spore_coat_CotH_CotH2/3/7"/>
</dbReference>
<dbReference type="Pfam" id="PF08757">
    <property type="entry name" value="CotH"/>
    <property type="match status" value="1"/>
</dbReference>
<dbReference type="PANTHER" id="PTHR40050">
    <property type="entry name" value="INNER SPORE COAT PROTEIN H"/>
    <property type="match status" value="1"/>
</dbReference>
<dbReference type="Proteomes" id="UP000006242">
    <property type="component" value="Unassembled WGS sequence"/>
</dbReference>
<dbReference type="OrthoDB" id="3235126at2"/>
<dbReference type="eggNOG" id="COG5337">
    <property type="taxonomic scope" value="Bacteria"/>
</dbReference>
<name>U2E350_9GAMM</name>
<sequence length="647" mass="71622">MLERLLCGAHARPLITAALVASLSACGSGGGGSDDDGGGGGGTPNPPTEPVSVLGLDENGRIMDPGPTTPNIYTQPDDSGIIEIEVTILPPPNPGGPCRGDDPTTPDVDEEDYSGCTLADLNGGDDPNNLGDTEGDDAFDPELRATIRIGDLELFSDEVEVRGASSRFSKQKSYKVEFDDNDGEYEQEDWFRMERLQLNKHPYDLSRIRNKLAFDLFREVGNFPSLRTQFVHVYLYDQTDPALRDVRQDAGLFTNVEYMDDKWARYHGQEEESNIFKTEEFSFRSLEETPELLAAVDSDEFETVLESKGDDESSAKLLEMLRAVNDDSNNFNTVLNRYFNQDNFETWLGINILLANADSNTQNFYLYRPSQIDQFYFTPWDYDGAFDFYGQPAEPDDGLPRWQEGVSNWWLMPLVERYIRAGNVPSLTAKINELFNGPVSPSSVEEMIEGYPTEGAGGIIAISTSNQDGEYLPTGDTSDPAQAMRDEIERLPETVTEARQRYLNALDRPMPVFMGVEATSGGLRLTWDESYDIQGDSLVYDVRIGSDPTLGSNLAACTDQDDPMPVINGDVYSSSPDGLTGRSVTIPTPAAGDYYMQVVVRDSNGYCQSAFDSYFYEGDPDTSDDDEIYNGVYGFNFDGTAITSLED</sequence>
<feature type="region of interest" description="Disordered" evidence="1">
    <location>
        <begin position="90"/>
        <end position="114"/>
    </location>
</feature>
<dbReference type="STRING" id="1033802.SSPSH_002776"/>
<gene>
    <name evidence="2" type="ORF">SSPSH_002776</name>
</gene>
<reference evidence="2 3" key="2">
    <citation type="journal article" date="2013" name="PLoS ONE">
        <title>INDIGO - INtegrated Data Warehouse of MIcrobial GenOmes with Examples from the Red Sea Extremophiles.</title>
        <authorList>
            <person name="Alam I."/>
            <person name="Antunes A."/>
            <person name="Kamau A.A."/>
            <person name="Ba Alawi W."/>
            <person name="Kalkatawi M."/>
            <person name="Stingl U."/>
            <person name="Bajic V.B."/>
        </authorList>
    </citation>
    <scope>NUCLEOTIDE SEQUENCE [LARGE SCALE GENOMIC DNA]</scope>
    <source>
        <strain evidence="2 3">E1L3A</strain>
    </source>
</reference>
<dbReference type="PANTHER" id="PTHR40050:SF1">
    <property type="entry name" value="INNER SPORE COAT PROTEIN H"/>
    <property type="match status" value="1"/>
</dbReference>
<keyword evidence="3" id="KW-1185">Reference proteome</keyword>
<organism evidence="2 3">
    <name type="scientific">Salinisphaera shabanensis E1L3A</name>
    <dbReference type="NCBI Taxonomy" id="1033802"/>
    <lineage>
        <taxon>Bacteria</taxon>
        <taxon>Pseudomonadati</taxon>
        <taxon>Pseudomonadota</taxon>
        <taxon>Gammaproteobacteria</taxon>
        <taxon>Salinisphaerales</taxon>
        <taxon>Salinisphaeraceae</taxon>
        <taxon>Salinisphaera</taxon>
    </lineage>
</organism>
<proteinExistence type="predicted"/>
<dbReference type="RefSeq" id="WP_021031773.1">
    <property type="nucleotide sequence ID" value="NZ_AFNV02000020.1"/>
</dbReference>
<evidence type="ECO:0000313" key="2">
    <source>
        <dbReference type="EMBL" id="ERJ18316.1"/>
    </source>
</evidence>
<dbReference type="EMBL" id="AFNV02000020">
    <property type="protein sequence ID" value="ERJ18316.1"/>
    <property type="molecule type" value="Genomic_DNA"/>
</dbReference>
<evidence type="ECO:0000256" key="1">
    <source>
        <dbReference type="SAM" id="MobiDB-lite"/>
    </source>
</evidence>
<accession>U2E350</accession>
<dbReference type="PROSITE" id="PS51257">
    <property type="entry name" value="PROKAR_LIPOPROTEIN"/>
    <property type="match status" value="1"/>
</dbReference>
<feature type="compositionally biased region" description="Gly residues" evidence="1">
    <location>
        <begin position="27"/>
        <end position="43"/>
    </location>
</feature>
<feature type="region of interest" description="Disordered" evidence="1">
    <location>
        <begin position="26"/>
        <end position="71"/>
    </location>
</feature>
<comment type="caution">
    <text evidence="2">The sequence shown here is derived from an EMBL/GenBank/DDBJ whole genome shotgun (WGS) entry which is preliminary data.</text>
</comment>
<reference evidence="2 3" key="1">
    <citation type="journal article" date="2011" name="J. Bacteriol.">
        <title>Genome sequence of Salinisphaera shabanensis, a gammaproteobacterium from the harsh, variable environment of the brine-seawater interface of the Shaban Deep in the Red Sea.</title>
        <authorList>
            <person name="Antunes A."/>
            <person name="Alam I."/>
            <person name="Bajic V.B."/>
            <person name="Stingl U."/>
        </authorList>
    </citation>
    <scope>NUCLEOTIDE SEQUENCE [LARGE SCALE GENOMIC DNA]</scope>
    <source>
        <strain evidence="2 3">E1L3A</strain>
    </source>
</reference>
<protein>
    <submittedName>
        <fullName evidence="2">Spore coat assembly protein-like protein</fullName>
    </submittedName>
</protein>
<dbReference type="AlphaFoldDB" id="U2E350"/>